<evidence type="ECO:0000256" key="1">
    <source>
        <dbReference type="SAM" id="MobiDB-lite"/>
    </source>
</evidence>
<dbReference type="Pfam" id="PF24852">
    <property type="entry name" value="DUF7726"/>
    <property type="match status" value="2"/>
</dbReference>
<comment type="caution">
    <text evidence="3">The sequence shown here is derived from an EMBL/GenBank/DDBJ whole genome shotgun (WGS) entry which is preliminary data.</text>
</comment>
<keyword evidence="4" id="KW-1185">Reference proteome</keyword>
<name>A0ABR4BLK8_9LECA</name>
<sequence length="168" mass="18797">MKLKGPHAGDGNYTYEAAFRFFERRKKSGIKGPTKKKVKKGKESGTPHVAGVKLEGEEDEYVPVYNICDIVYCEIAAYLRDPEVTQAAFLGKLAKMLSDPMANFQSEQLKDFQCKKGPLEGNSSRIYYTAYVFFESRGPYAESPKARSEKKTRTYGPGEAASIGRDKD</sequence>
<feature type="region of interest" description="Disordered" evidence="1">
    <location>
        <begin position="140"/>
        <end position="168"/>
    </location>
</feature>
<dbReference type="PANTHER" id="PTHR42339">
    <property type="entry name" value="HISTONE H1"/>
    <property type="match status" value="1"/>
</dbReference>
<feature type="domain" description="DUF7726" evidence="2">
    <location>
        <begin position="1"/>
        <end position="31"/>
    </location>
</feature>
<evidence type="ECO:0000313" key="3">
    <source>
        <dbReference type="EMBL" id="KAL2058676.1"/>
    </source>
</evidence>
<proteinExistence type="predicted"/>
<feature type="domain" description="DUF7726" evidence="2">
    <location>
        <begin position="63"/>
        <end position="137"/>
    </location>
</feature>
<evidence type="ECO:0000313" key="4">
    <source>
        <dbReference type="Proteomes" id="UP001590951"/>
    </source>
</evidence>
<dbReference type="Proteomes" id="UP001590951">
    <property type="component" value="Unassembled WGS sequence"/>
</dbReference>
<dbReference type="PANTHER" id="PTHR42339:SF1">
    <property type="entry name" value="HISTONE H1"/>
    <property type="match status" value="1"/>
</dbReference>
<organism evidence="3 4">
    <name type="scientific">Lepraria finkii</name>
    <dbReference type="NCBI Taxonomy" id="1340010"/>
    <lineage>
        <taxon>Eukaryota</taxon>
        <taxon>Fungi</taxon>
        <taxon>Dikarya</taxon>
        <taxon>Ascomycota</taxon>
        <taxon>Pezizomycotina</taxon>
        <taxon>Lecanoromycetes</taxon>
        <taxon>OSLEUM clade</taxon>
        <taxon>Lecanoromycetidae</taxon>
        <taxon>Lecanorales</taxon>
        <taxon>Lecanorineae</taxon>
        <taxon>Stereocaulaceae</taxon>
        <taxon>Lepraria</taxon>
    </lineage>
</organism>
<gene>
    <name evidence="3" type="ORF">ABVK25_001406</name>
</gene>
<accession>A0ABR4BLK8</accession>
<dbReference type="EMBL" id="JBHFEH010000002">
    <property type="protein sequence ID" value="KAL2058676.1"/>
    <property type="molecule type" value="Genomic_DNA"/>
</dbReference>
<protein>
    <recommendedName>
        <fullName evidence="2">DUF7726 domain-containing protein</fullName>
    </recommendedName>
</protein>
<reference evidence="3 4" key="1">
    <citation type="submission" date="2024-09" db="EMBL/GenBank/DDBJ databases">
        <title>Rethinking Asexuality: The Enigmatic Case of Functional Sexual Genes in Lepraria (Stereocaulaceae).</title>
        <authorList>
            <person name="Doellman M."/>
            <person name="Sun Y."/>
            <person name="Barcenas-Pena A."/>
            <person name="Lumbsch H.T."/>
            <person name="Grewe F."/>
        </authorList>
    </citation>
    <scope>NUCLEOTIDE SEQUENCE [LARGE SCALE GENOMIC DNA]</scope>
    <source>
        <strain evidence="3 4">Grewe 0041</strain>
    </source>
</reference>
<dbReference type="InterPro" id="IPR056143">
    <property type="entry name" value="DUF7726"/>
</dbReference>
<evidence type="ECO:0000259" key="2">
    <source>
        <dbReference type="Pfam" id="PF24852"/>
    </source>
</evidence>